<dbReference type="RefSeq" id="WP_135974535.1">
    <property type="nucleotide sequence ID" value="NZ_CP039291.1"/>
</dbReference>
<dbReference type="OrthoDB" id="9813465at2"/>
<dbReference type="PANTHER" id="PTHR35339:SF4">
    <property type="entry name" value="LINALOOL DEHYDRATASE_ISOMERASE DOMAIN-CONTAINING PROTEIN"/>
    <property type="match status" value="1"/>
</dbReference>
<evidence type="ECO:0000313" key="2">
    <source>
        <dbReference type="EMBL" id="QCB93216.1"/>
    </source>
</evidence>
<feature type="domain" description="DUF2264" evidence="1">
    <location>
        <begin position="20"/>
        <end position="367"/>
    </location>
</feature>
<dbReference type="Pfam" id="PF10022">
    <property type="entry name" value="DUF2264"/>
    <property type="match status" value="1"/>
</dbReference>
<name>A0A4P7SJE1_9CELL</name>
<evidence type="ECO:0000259" key="1">
    <source>
        <dbReference type="Pfam" id="PF10022"/>
    </source>
</evidence>
<sequence length="691" mass="71478">MSAGAAATAGPGAPAGAGWDRERWAAFADGLLLAVRPHASPDHALITLPGAPGGYGSAVDGLEGFARTFLTAGFRLAGERGADPLGLAQWYADGLAAGTDPHGAHRWVRLPEHGQSKVEAASIALVLDLTRPWIWDRLSPLVQEQVVDYLSPAVGDATYPRINWVWFRLVVQTFLRSVGGPFALDEMRDDLATHDSFVRGDGWLSDGTQRSFDHYVGWALHLYPTLWGRMAGAEDLAAPRRASDTAMLDRFLQDAVHLVGGDGSPLVQGRSLVYRFAAAAPYWVGAVAEVPSVAPGTLRRCASAVVDHFAARGVPDEDGLLSLGWHEPWPALAQSYSGPGSPYWASKGLLGLALPADHPVWTADEAPLPSAAGDDARVVRPAGWLVTGTRADGIVRVVNHGVDHARPGDRVGDSPLYARLGYSTATAPLLDAAAWTSPVDQSVVLVDAAGRRSHRAGFTTLELPAPRTVGPDGAELPGGAGVLVGGSHGPVHWLAPEPGHALAGHGYGVPGAASQAGTVTVVSVVRGAWEVRLVRVADPAPDALELQVGGWPLADARPPAEEALRASGTARGTGAPGQVAVAVRTARLVSTVAAPGSAARGEVVRSHDASPLGAHAAVPVVALPVRPPADGALPGWCVVAVGLEGADLGARDRPAEALRAAPDGATRVVVTWADGARTTVRLPADGVDAGD</sequence>
<dbReference type="InterPro" id="IPR016624">
    <property type="entry name" value="UCP014753"/>
</dbReference>
<dbReference type="Proteomes" id="UP000296469">
    <property type="component" value="Chromosome"/>
</dbReference>
<dbReference type="PANTHER" id="PTHR35339">
    <property type="entry name" value="LINALOOL DEHYDRATASE_ISOMERASE DOMAIN-CONTAINING PROTEIN"/>
    <property type="match status" value="1"/>
</dbReference>
<dbReference type="AlphaFoldDB" id="A0A4P7SJE1"/>
<protein>
    <submittedName>
        <fullName evidence="2">DUF2264 domain-containing protein</fullName>
    </submittedName>
</protein>
<dbReference type="EMBL" id="CP039291">
    <property type="protein sequence ID" value="QCB93216.1"/>
    <property type="molecule type" value="Genomic_DNA"/>
</dbReference>
<dbReference type="KEGG" id="celz:E5225_06265"/>
<organism evidence="2 3">
    <name type="scientific">Cellulomonas shaoxiangyii</name>
    <dbReference type="NCBI Taxonomy" id="2566013"/>
    <lineage>
        <taxon>Bacteria</taxon>
        <taxon>Bacillati</taxon>
        <taxon>Actinomycetota</taxon>
        <taxon>Actinomycetes</taxon>
        <taxon>Micrococcales</taxon>
        <taxon>Cellulomonadaceae</taxon>
        <taxon>Cellulomonas</taxon>
    </lineage>
</organism>
<dbReference type="InterPro" id="IPR049349">
    <property type="entry name" value="DUF2264_N"/>
</dbReference>
<proteinExistence type="predicted"/>
<keyword evidence="3" id="KW-1185">Reference proteome</keyword>
<gene>
    <name evidence="2" type="ORF">E5225_06265</name>
</gene>
<accession>A0A4P7SJE1</accession>
<evidence type="ECO:0000313" key="3">
    <source>
        <dbReference type="Proteomes" id="UP000296469"/>
    </source>
</evidence>
<reference evidence="2 3" key="1">
    <citation type="submission" date="2019-04" db="EMBL/GenBank/DDBJ databases">
        <title>Isolation and identification of Cellulomonas shaoxiangyii sp. Nov. isolated from feces of the Tibetan antelopes (Pantholops hodgsonii) in the Qinghai-Tibet plateau of China.</title>
        <authorList>
            <person name="Tian Z."/>
        </authorList>
    </citation>
    <scope>NUCLEOTIDE SEQUENCE [LARGE SCALE GENOMIC DNA]</scope>
    <source>
        <strain evidence="2 3">Z28</strain>
    </source>
</reference>